<dbReference type="PROSITE" id="PS01124">
    <property type="entry name" value="HTH_ARAC_FAMILY_2"/>
    <property type="match status" value="1"/>
</dbReference>
<dbReference type="GO" id="GO:0000976">
    <property type="term" value="F:transcription cis-regulatory region binding"/>
    <property type="evidence" value="ECO:0007669"/>
    <property type="project" value="TreeGrafter"/>
</dbReference>
<dbReference type="Gene3D" id="1.10.10.60">
    <property type="entry name" value="Homeodomain-like"/>
    <property type="match status" value="1"/>
</dbReference>
<dbReference type="EMBL" id="QGLE01000010">
    <property type="protein sequence ID" value="PWR20208.1"/>
    <property type="molecule type" value="Genomic_DNA"/>
</dbReference>
<evidence type="ECO:0000259" key="4">
    <source>
        <dbReference type="PROSITE" id="PS01124"/>
    </source>
</evidence>
<gene>
    <name evidence="5" type="ORF">DKG74_16130</name>
</gene>
<evidence type="ECO:0000313" key="6">
    <source>
        <dbReference type="Proteomes" id="UP000245461"/>
    </source>
</evidence>
<comment type="caution">
    <text evidence="5">The sequence shown here is derived from an EMBL/GenBank/DDBJ whole genome shotgun (WGS) entry which is preliminary data.</text>
</comment>
<protein>
    <submittedName>
        <fullName evidence="5">AraC family transcriptional regulator</fullName>
    </submittedName>
</protein>
<dbReference type="SMART" id="SM00342">
    <property type="entry name" value="HTH_ARAC"/>
    <property type="match status" value="1"/>
</dbReference>
<dbReference type="Proteomes" id="UP000245461">
    <property type="component" value="Unassembled WGS sequence"/>
</dbReference>
<dbReference type="InterPro" id="IPR032687">
    <property type="entry name" value="AraC-type_N"/>
</dbReference>
<reference evidence="5 6" key="1">
    <citation type="submission" date="2018-05" db="EMBL/GenBank/DDBJ databases">
        <title>Zavarzinia sp. HR-AS.</title>
        <authorList>
            <person name="Lee Y."/>
            <person name="Jeon C.O."/>
        </authorList>
    </citation>
    <scope>NUCLEOTIDE SEQUENCE [LARGE SCALE GENOMIC DNA]</scope>
    <source>
        <strain evidence="5 6">HR-AS</strain>
    </source>
</reference>
<dbReference type="OrthoDB" id="9805730at2"/>
<dbReference type="AlphaFoldDB" id="A0A317DZI6"/>
<evidence type="ECO:0000256" key="1">
    <source>
        <dbReference type="ARBA" id="ARBA00023015"/>
    </source>
</evidence>
<dbReference type="SUPFAM" id="SSF46689">
    <property type="entry name" value="Homeodomain-like"/>
    <property type="match status" value="1"/>
</dbReference>
<dbReference type="GO" id="GO:0003700">
    <property type="term" value="F:DNA-binding transcription factor activity"/>
    <property type="evidence" value="ECO:0007669"/>
    <property type="project" value="InterPro"/>
</dbReference>
<dbReference type="Pfam" id="PF12833">
    <property type="entry name" value="HTH_18"/>
    <property type="match status" value="1"/>
</dbReference>
<evidence type="ECO:0000313" key="5">
    <source>
        <dbReference type="EMBL" id="PWR20208.1"/>
    </source>
</evidence>
<keyword evidence="1" id="KW-0805">Transcription regulation</keyword>
<feature type="domain" description="HTH araC/xylS-type" evidence="4">
    <location>
        <begin position="241"/>
        <end position="338"/>
    </location>
</feature>
<accession>A0A317DZI6</accession>
<dbReference type="RefSeq" id="WP_109907206.1">
    <property type="nucleotide sequence ID" value="NZ_QGLE01000010.1"/>
</dbReference>
<dbReference type="GO" id="GO:0005829">
    <property type="term" value="C:cytosol"/>
    <property type="evidence" value="ECO:0007669"/>
    <property type="project" value="TreeGrafter"/>
</dbReference>
<proteinExistence type="predicted"/>
<dbReference type="Pfam" id="PF12625">
    <property type="entry name" value="Arabinose_bd"/>
    <property type="match status" value="1"/>
</dbReference>
<keyword evidence="2" id="KW-0238">DNA-binding</keyword>
<keyword evidence="3" id="KW-0804">Transcription</keyword>
<dbReference type="PANTHER" id="PTHR47894">
    <property type="entry name" value="HTH-TYPE TRANSCRIPTIONAL REGULATOR GADX"/>
    <property type="match status" value="1"/>
</dbReference>
<organism evidence="5 6">
    <name type="scientific">Zavarzinia aquatilis</name>
    <dbReference type="NCBI Taxonomy" id="2211142"/>
    <lineage>
        <taxon>Bacteria</taxon>
        <taxon>Pseudomonadati</taxon>
        <taxon>Pseudomonadota</taxon>
        <taxon>Alphaproteobacteria</taxon>
        <taxon>Rhodospirillales</taxon>
        <taxon>Zavarziniaceae</taxon>
        <taxon>Zavarzinia</taxon>
    </lineage>
</organism>
<dbReference type="InterPro" id="IPR009057">
    <property type="entry name" value="Homeodomain-like_sf"/>
</dbReference>
<sequence>MTPDLTRRRWPVTSLCVLRDTLAARGISLAPFLAAAGLPADLLDDPANEVAASVELRVISAVLQALGDPPGLGLDVGQRYRVAAYGVWGFALLASATLRSALTLGLEYQDLTYSVMPITFVDQAEGSAVNFDDRGLPPSLRRYMVERDIAAARRIAIDLWGEPPPSRAARFRFAEPEGMAPLYEAALQCPVSFGAEGNELLYDRIDLDRPLPQANPVVAALHVEACHERLRRLRGQAPFVETVTACILARPGRFPDLPEVAAELRLSERSLRRRLAEAGIGYRDLVARLRHDLAVDMLTETGMAVEAVAERLGYAETASFTHAFRRWTGQSPSRFGGRRPGVQ</sequence>
<keyword evidence="6" id="KW-1185">Reference proteome</keyword>
<name>A0A317DZI6_9PROT</name>
<dbReference type="PANTHER" id="PTHR47894:SF1">
    <property type="entry name" value="HTH-TYPE TRANSCRIPTIONAL REGULATOR VQSM"/>
    <property type="match status" value="1"/>
</dbReference>
<evidence type="ECO:0000256" key="3">
    <source>
        <dbReference type="ARBA" id="ARBA00023163"/>
    </source>
</evidence>
<dbReference type="InterPro" id="IPR018060">
    <property type="entry name" value="HTH_AraC"/>
</dbReference>
<evidence type="ECO:0000256" key="2">
    <source>
        <dbReference type="ARBA" id="ARBA00023125"/>
    </source>
</evidence>